<dbReference type="EMBL" id="LAZR01025683">
    <property type="protein sequence ID" value="KKL71120.1"/>
    <property type="molecule type" value="Genomic_DNA"/>
</dbReference>
<organism evidence="1">
    <name type="scientific">marine sediment metagenome</name>
    <dbReference type="NCBI Taxonomy" id="412755"/>
    <lineage>
        <taxon>unclassified sequences</taxon>
        <taxon>metagenomes</taxon>
        <taxon>ecological metagenomes</taxon>
    </lineage>
</organism>
<comment type="caution">
    <text evidence="1">The sequence shown here is derived from an EMBL/GenBank/DDBJ whole genome shotgun (WGS) entry which is preliminary data.</text>
</comment>
<reference evidence="1" key="1">
    <citation type="journal article" date="2015" name="Nature">
        <title>Complex archaea that bridge the gap between prokaryotes and eukaryotes.</title>
        <authorList>
            <person name="Spang A."/>
            <person name="Saw J.H."/>
            <person name="Jorgensen S.L."/>
            <person name="Zaremba-Niedzwiedzka K."/>
            <person name="Martijn J."/>
            <person name="Lind A.E."/>
            <person name="van Eijk R."/>
            <person name="Schleper C."/>
            <person name="Guy L."/>
            <person name="Ettema T.J."/>
        </authorList>
    </citation>
    <scope>NUCLEOTIDE SEQUENCE</scope>
</reference>
<accession>A0A0F9GNZ2</accession>
<name>A0A0F9GNZ2_9ZZZZ</name>
<proteinExistence type="predicted"/>
<feature type="non-terminal residue" evidence="1">
    <location>
        <position position="1"/>
    </location>
</feature>
<protein>
    <submittedName>
        <fullName evidence="1">Uncharacterized protein</fullName>
    </submittedName>
</protein>
<dbReference type="AlphaFoldDB" id="A0A0F9GNZ2"/>
<sequence length="315" mass="34779">VVSLTKASDYVADILPSVIEELCKHPDLFRLTVLDPDDAALRYLRGIHRCFSAVRTPRVAEGELIRMCYDAIQSWKFHLPAAALTSKQVAKHARPFQISMGRTGDPIRLLLTDIPTACGCPIAKSNKLLKAIGECKKELESVAGTYVERAVASVRRAIVHATVGANESLREIAGRWAACFPDRFVQQNAVSVAKSLLSRMSMPYDDDELLIESLSHLLVGKSVSKWDDSTVIDFDRNVREAVRLIEEAALSADLDLSDDDAARDGLSRLLRERMTDLYERTTALLGPEGADRMLASIVLAGKLREKQHGDHARSS</sequence>
<gene>
    <name evidence="1" type="ORF">LCGC14_2098070</name>
</gene>
<evidence type="ECO:0000313" key="1">
    <source>
        <dbReference type="EMBL" id="KKL71120.1"/>
    </source>
</evidence>